<sequence>MVIRAVSATVTEYSSLACNLIEDEYETFTATSWLSLCGRNGKQSHAVGTICSLAKRLSRRSLLLVHLSIVKTMDLAIK</sequence>
<gene>
    <name evidence="1" type="ORF">RJT34_04277</name>
</gene>
<dbReference type="EMBL" id="JAYKXN010000001">
    <property type="protein sequence ID" value="KAK7319555.1"/>
    <property type="molecule type" value="Genomic_DNA"/>
</dbReference>
<keyword evidence="2" id="KW-1185">Reference proteome</keyword>
<evidence type="ECO:0000313" key="2">
    <source>
        <dbReference type="Proteomes" id="UP001359559"/>
    </source>
</evidence>
<dbReference type="AlphaFoldDB" id="A0AAN9KKM6"/>
<reference evidence="1 2" key="1">
    <citation type="submission" date="2024-01" db="EMBL/GenBank/DDBJ databases">
        <title>The genomes of 5 underutilized Papilionoideae crops provide insights into root nodulation and disease resistance.</title>
        <authorList>
            <person name="Yuan L."/>
        </authorList>
    </citation>
    <scope>NUCLEOTIDE SEQUENCE [LARGE SCALE GENOMIC DNA]</scope>
    <source>
        <strain evidence="1">LY-2023</strain>
        <tissue evidence="1">Leaf</tissue>
    </source>
</reference>
<evidence type="ECO:0000313" key="1">
    <source>
        <dbReference type="EMBL" id="KAK7319555.1"/>
    </source>
</evidence>
<dbReference type="Proteomes" id="UP001359559">
    <property type="component" value="Unassembled WGS sequence"/>
</dbReference>
<comment type="caution">
    <text evidence="1">The sequence shown here is derived from an EMBL/GenBank/DDBJ whole genome shotgun (WGS) entry which is preliminary data.</text>
</comment>
<organism evidence="1 2">
    <name type="scientific">Clitoria ternatea</name>
    <name type="common">Butterfly pea</name>
    <dbReference type="NCBI Taxonomy" id="43366"/>
    <lineage>
        <taxon>Eukaryota</taxon>
        <taxon>Viridiplantae</taxon>
        <taxon>Streptophyta</taxon>
        <taxon>Embryophyta</taxon>
        <taxon>Tracheophyta</taxon>
        <taxon>Spermatophyta</taxon>
        <taxon>Magnoliopsida</taxon>
        <taxon>eudicotyledons</taxon>
        <taxon>Gunneridae</taxon>
        <taxon>Pentapetalae</taxon>
        <taxon>rosids</taxon>
        <taxon>fabids</taxon>
        <taxon>Fabales</taxon>
        <taxon>Fabaceae</taxon>
        <taxon>Papilionoideae</taxon>
        <taxon>50 kb inversion clade</taxon>
        <taxon>NPAAA clade</taxon>
        <taxon>indigoferoid/millettioid clade</taxon>
        <taxon>Phaseoleae</taxon>
        <taxon>Clitoria</taxon>
    </lineage>
</organism>
<protein>
    <submittedName>
        <fullName evidence="1">Uncharacterized protein</fullName>
    </submittedName>
</protein>
<proteinExistence type="predicted"/>
<accession>A0AAN9KKM6</accession>
<name>A0AAN9KKM6_CLITE</name>